<dbReference type="CDD" id="cd07012">
    <property type="entry name" value="PBP2_Bug_TTT"/>
    <property type="match status" value="1"/>
</dbReference>
<comment type="similarity">
    <text evidence="1">Belongs to the UPF0065 (bug) family.</text>
</comment>
<accession>A0A2S0N8V5</accession>
<name>A0A2S0N8V5_9HYPH</name>
<feature type="chain" id="PRO_5015410449" evidence="2">
    <location>
        <begin position="27"/>
        <end position="325"/>
    </location>
</feature>
<evidence type="ECO:0000256" key="1">
    <source>
        <dbReference type="ARBA" id="ARBA00006987"/>
    </source>
</evidence>
<dbReference type="Pfam" id="PF03401">
    <property type="entry name" value="TctC"/>
    <property type="match status" value="1"/>
</dbReference>
<dbReference type="Gene3D" id="3.40.190.10">
    <property type="entry name" value="Periplasmic binding protein-like II"/>
    <property type="match status" value="1"/>
</dbReference>
<sequence length="325" mass="34555">MIDRRTFAFGTAALGLSLAAPAVARAQAGYPNRPVRMLVGFAAGGPTDIVARQLAQYMAESFGQSIVIENRGGANGNIAAQEIAQSQPDGYNLFYNTSAIAISPALYPRLGYDAKAFVPIGLTATVPMVLEVHPQMPVNNVKEFTDYVKANADKLSYASTGNGSITHLGSALLLGRMGAKVTHVPYRGSAPALVDLAGGRVHFMTDTINSSLPFIQDGRLKPLAVTSTKRLAALPNIPTLTELGLQDLEIGAWQGIVAPAGTPAEVVQKVNGAMMTALKNREFLSRLEAQQTTPLGSTPEDYGKYILAELARWDKVVKENGITMN</sequence>
<dbReference type="PIRSF" id="PIRSF017082">
    <property type="entry name" value="YflP"/>
    <property type="match status" value="1"/>
</dbReference>
<reference evidence="3 4" key="1">
    <citation type="submission" date="2018-03" db="EMBL/GenBank/DDBJ databases">
        <title>Genome sequencing of Phreatobacter sp.</title>
        <authorList>
            <person name="Kim S.-J."/>
            <person name="Heo J."/>
            <person name="Kwon S.-W."/>
        </authorList>
    </citation>
    <scope>NUCLEOTIDE SEQUENCE [LARGE SCALE GENOMIC DNA]</scope>
    <source>
        <strain evidence="3 4">S-12</strain>
    </source>
</reference>
<dbReference type="PANTHER" id="PTHR42928">
    <property type="entry name" value="TRICARBOXYLATE-BINDING PROTEIN"/>
    <property type="match status" value="1"/>
</dbReference>
<dbReference type="AlphaFoldDB" id="A0A2S0N8V5"/>
<evidence type="ECO:0000256" key="2">
    <source>
        <dbReference type="SAM" id="SignalP"/>
    </source>
</evidence>
<organism evidence="3 4">
    <name type="scientific">Phreatobacter cathodiphilus</name>
    <dbReference type="NCBI Taxonomy" id="1868589"/>
    <lineage>
        <taxon>Bacteria</taxon>
        <taxon>Pseudomonadati</taxon>
        <taxon>Pseudomonadota</taxon>
        <taxon>Alphaproteobacteria</taxon>
        <taxon>Hyphomicrobiales</taxon>
        <taxon>Phreatobacteraceae</taxon>
        <taxon>Phreatobacter</taxon>
    </lineage>
</organism>
<dbReference type="InterPro" id="IPR006311">
    <property type="entry name" value="TAT_signal"/>
</dbReference>
<keyword evidence="2" id="KW-0732">Signal</keyword>
<proteinExistence type="inferred from homology"/>
<dbReference type="InterPro" id="IPR005064">
    <property type="entry name" value="BUG"/>
</dbReference>
<keyword evidence="4" id="KW-1185">Reference proteome</keyword>
<dbReference type="Gene3D" id="3.40.190.150">
    <property type="entry name" value="Bordetella uptake gene, domain 1"/>
    <property type="match status" value="1"/>
</dbReference>
<dbReference type="Proteomes" id="UP000237889">
    <property type="component" value="Chromosome"/>
</dbReference>
<dbReference type="RefSeq" id="WP_106747942.1">
    <property type="nucleotide sequence ID" value="NZ_CP027668.1"/>
</dbReference>
<dbReference type="KEGG" id="phr:C6569_05730"/>
<dbReference type="InterPro" id="IPR042100">
    <property type="entry name" value="Bug_dom1"/>
</dbReference>
<evidence type="ECO:0000313" key="4">
    <source>
        <dbReference type="Proteomes" id="UP000237889"/>
    </source>
</evidence>
<dbReference type="OrthoDB" id="8443386at2"/>
<dbReference type="PANTHER" id="PTHR42928:SF5">
    <property type="entry name" value="BLR1237 PROTEIN"/>
    <property type="match status" value="1"/>
</dbReference>
<dbReference type="EMBL" id="CP027668">
    <property type="protein sequence ID" value="AVO44599.1"/>
    <property type="molecule type" value="Genomic_DNA"/>
</dbReference>
<protein>
    <submittedName>
        <fullName evidence="3">LacI family transcriptional regulator</fullName>
    </submittedName>
</protein>
<gene>
    <name evidence="3" type="ORF">C6569_05730</name>
</gene>
<feature type="signal peptide" evidence="2">
    <location>
        <begin position="1"/>
        <end position="26"/>
    </location>
</feature>
<dbReference type="PROSITE" id="PS51318">
    <property type="entry name" value="TAT"/>
    <property type="match status" value="1"/>
</dbReference>
<dbReference type="SUPFAM" id="SSF53850">
    <property type="entry name" value="Periplasmic binding protein-like II"/>
    <property type="match status" value="1"/>
</dbReference>
<evidence type="ECO:0000313" key="3">
    <source>
        <dbReference type="EMBL" id="AVO44599.1"/>
    </source>
</evidence>